<reference evidence="2" key="2">
    <citation type="journal article" date="2020" name="BMC">
        <title>Leishmania infection induces a limited differential gene expression in the sand fly midgut.</title>
        <authorList>
            <person name="Coutinho-Abreu I.V."/>
            <person name="Serafim T.D."/>
            <person name="Meneses C."/>
            <person name="Kamhawi S."/>
            <person name="Oliveira F."/>
            <person name="Valenzuela J.G."/>
        </authorList>
    </citation>
    <scope>NUCLEOTIDE SEQUENCE</scope>
    <source>
        <strain evidence="2">Jacobina</strain>
        <tissue evidence="2">Midgut</tissue>
    </source>
</reference>
<evidence type="ECO:0000256" key="1">
    <source>
        <dbReference type="SAM" id="SignalP"/>
    </source>
</evidence>
<dbReference type="EMBL" id="GITU01001976">
    <property type="protein sequence ID" value="MBC1170679.1"/>
    <property type="molecule type" value="Transcribed_RNA"/>
</dbReference>
<evidence type="ECO:0000313" key="3">
    <source>
        <dbReference type="EnsemblMetazoa" id="LLOJ002973-PA"/>
    </source>
</evidence>
<dbReference type="VEuPathDB" id="VectorBase:LLONM1_003401"/>
<dbReference type="EnsemblMetazoa" id="LLOJ002973-RA">
    <property type="protein sequence ID" value="LLOJ002973-PA"/>
    <property type="gene ID" value="LLOJ002973"/>
</dbReference>
<keyword evidence="1" id="KW-0732">Signal</keyword>
<name>A0A1B0CF53_LUTLO</name>
<evidence type="ECO:0000313" key="2">
    <source>
        <dbReference type="EMBL" id="MBC1170679.1"/>
    </source>
</evidence>
<sequence>MTRGALFYFLVTFAFLLNLRKIEACNGYKTKLHYLENCDQSSVIKVAKKYNVELTKDCELIANGCIETTGFQKAYMRATISKNGMVVHRIEADLCDTMSQASEEAKHYLRLFGLPDKCPVAASKNCQDSSTKADISKYKRYLALARGLIQIEARIEHENGKTCIKAETEITK</sequence>
<dbReference type="AlphaFoldDB" id="A0A1B0CF53"/>
<reference evidence="4" key="1">
    <citation type="submission" date="2012-05" db="EMBL/GenBank/DDBJ databases">
        <title>Whole Genome Assembly of Lutzomyia longipalpis.</title>
        <authorList>
            <person name="Richards S."/>
            <person name="Qu C."/>
            <person name="Dillon R."/>
            <person name="Worley K."/>
            <person name="Scherer S."/>
            <person name="Batterton M."/>
            <person name="Taylor A."/>
            <person name="Hawes A."/>
            <person name="Hernandez B."/>
            <person name="Kovar C."/>
            <person name="Mandapat C."/>
            <person name="Pham C."/>
            <person name="Qu C."/>
            <person name="Jing C."/>
            <person name="Bess C."/>
            <person name="Bandaranaike D."/>
            <person name="Ngo D."/>
            <person name="Ongeri F."/>
            <person name="Arias F."/>
            <person name="Lara F."/>
            <person name="Weissenberger G."/>
            <person name="Kamau G."/>
            <person name="Han H."/>
            <person name="Shen H."/>
            <person name="Dinh H."/>
            <person name="Khalil I."/>
            <person name="Jones J."/>
            <person name="Shafer J."/>
            <person name="Jayaseelan J."/>
            <person name="Quiroz J."/>
            <person name="Blankenburg K."/>
            <person name="Nguyen L."/>
            <person name="Jackson L."/>
            <person name="Francisco L."/>
            <person name="Tang L.-Y."/>
            <person name="Pu L.-L."/>
            <person name="Perales L."/>
            <person name="Lorensuhewa L."/>
            <person name="Munidasa M."/>
            <person name="Coyle M."/>
            <person name="Taylor M."/>
            <person name="Puazo M."/>
            <person name="Firestine M."/>
            <person name="Scheel M."/>
            <person name="Javaid M."/>
            <person name="Wang M."/>
            <person name="Li M."/>
            <person name="Tabassum N."/>
            <person name="Saada N."/>
            <person name="Osuji N."/>
            <person name="Aqrawi P."/>
            <person name="Fu Q."/>
            <person name="Thornton R."/>
            <person name="Raj R."/>
            <person name="Goodspeed R."/>
            <person name="Mata R."/>
            <person name="Najjar R."/>
            <person name="Gubbala S."/>
            <person name="Lee S."/>
            <person name="Denson S."/>
            <person name="Patil S."/>
            <person name="Macmil S."/>
            <person name="Qi S."/>
            <person name="Matskevitch T."/>
            <person name="Palculict T."/>
            <person name="Mathew T."/>
            <person name="Vee V."/>
            <person name="Velamala V."/>
            <person name="Korchina V."/>
            <person name="Cai W."/>
            <person name="Liu W."/>
            <person name="Dai W."/>
            <person name="Zou X."/>
            <person name="Zhu Y."/>
            <person name="Zhang Y."/>
            <person name="Wu Y.-Q."/>
            <person name="Xin Y."/>
            <person name="Nazarath L."/>
            <person name="Kovar C."/>
            <person name="Han Y."/>
            <person name="Muzny D."/>
            <person name="Gibbs R."/>
        </authorList>
    </citation>
    <scope>NUCLEOTIDE SEQUENCE [LARGE SCALE GENOMIC DNA]</scope>
    <source>
        <strain evidence="4">Jacobina</strain>
    </source>
</reference>
<accession>A0A1B0CF53</accession>
<keyword evidence="4" id="KW-1185">Reference proteome</keyword>
<dbReference type="VEuPathDB" id="VectorBase:LLOJ002973"/>
<feature type="signal peptide" evidence="1">
    <location>
        <begin position="1"/>
        <end position="24"/>
    </location>
</feature>
<evidence type="ECO:0000313" key="4">
    <source>
        <dbReference type="Proteomes" id="UP000092461"/>
    </source>
</evidence>
<organism evidence="3 4">
    <name type="scientific">Lutzomyia longipalpis</name>
    <name type="common">Sand fly</name>
    <dbReference type="NCBI Taxonomy" id="7200"/>
    <lineage>
        <taxon>Eukaryota</taxon>
        <taxon>Metazoa</taxon>
        <taxon>Ecdysozoa</taxon>
        <taxon>Arthropoda</taxon>
        <taxon>Hexapoda</taxon>
        <taxon>Insecta</taxon>
        <taxon>Pterygota</taxon>
        <taxon>Neoptera</taxon>
        <taxon>Endopterygota</taxon>
        <taxon>Diptera</taxon>
        <taxon>Nematocera</taxon>
        <taxon>Psychodoidea</taxon>
        <taxon>Psychodidae</taxon>
        <taxon>Lutzomyia</taxon>
        <taxon>Lutzomyia</taxon>
    </lineage>
</organism>
<feature type="chain" id="PRO_5044555288" evidence="1">
    <location>
        <begin position="25"/>
        <end position="172"/>
    </location>
</feature>
<dbReference type="EMBL" id="AJWK01009703">
    <property type="status" value="NOT_ANNOTATED_CDS"/>
    <property type="molecule type" value="Genomic_DNA"/>
</dbReference>
<dbReference type="Proteomes" id="UP000092461">
    <property type="component" value="Unassembled WGS sequence"/>
</dbReference>
<protein>
    <submittedName>
        <fullName evidence="2">Putative conserved secreted protein</fullName>
    </submittedName>
</protein>
<reference evidence="3" key="3">
    <citation type="submission" date="2020-05" db="UniProtKB">
        <authorList>
            <consortium name="EnsemblMetazoa"/>
        </authorList>
    </citation>
    <scope>IDENTIFICATION</scope>
    <source>
        <strain evidence="3">Jacobina</strain>
    </source>
</reference>
<proteinExistence type="predicted"/>